<dbReference type="PANTHER" id="PTHR35812">
    <property type="entry name" value="LIPOPROTEIN"/>
    <property type="match status" value="1"/>
</dbReference>
<dbReference type="RefSeq" id="WP_341634696.1">
    <property type="nucleotide sequence ID" value="NZ_JBANDX010000004.1"/>
</dbReference>
<dbReference type="EMBL" id="JBANDX010000004">
    <property type="protein sequence ID" value="MEL0608050.1"/>
    <property type="molecule type" value="Genomic_DNA"/>
</dbReference>
<proteinExistence type="predicted"/>
<dbReference type="Pfam" id="PF07603">
    <property type="entry name" value="Lcl_C"/>
    <property type="match status" value="2"/>
</dbReference>
<gene>
    <name evidence="4" type="ORF">V8Z71_06985</name>
</gene>
<feature type="chain" id="PRO_5047221370" evidence="2">
    <location>
        <begin position="25"/>
        <end position="387"/>
    </location>
</feature>
<feature type="region of interest" description="Disordered" evidence="1">
    <location>
        <begin position="350"/>
        <end position="371"/>
    </location>
</feature>
<keyword evidence="5" id="KW-1185">Reference proteome</keyword>
<evidence type="ECO:0000313" key="4">
    <source>
        <dbReference type="EMBL" id="MEL0608050.1"/>
    </source>
</evidence>
<reference evidence="4 5" key="1">
    <citation type="submission" date="2024-02" db="EMBL/GenBank/DDBJ databases">
        <title>Bacteria isolated from the canopy kelp, Nereocystis luetkeana.</title>
        <authorList>
            <person name="Pfister C.A."/>
            <person name="Younker I.T."/>
            <person name="Light S.H."/>
        </authorList>
    </citation>
    <scope>NUCLEOTIDE SEQUENCE [LARGE SCALE GENOMIC DNA]</scope>
    <source>
        <strain evidence="4 5">TI.1.15</strain>
    </source>
</reference>
<protein>
    <submittedName>
        <fullName evidence="4">DUF1566 domain-containing protein</fullName>
    </submittedName>
</protein>
<feature type="signal peptide" evidence="2">
    <location>
        <begin position="1"/>
        <end position="24"/>
    </location>
</feature>
<keyword evidence="2" id="KW-0732">Signal</keyword>
<feature type="domain" description="Lcl C-terminal" evidence="3">
    <location>
        <begin position="213"/>
        <end position="337"/>
    </location>
</feature>
<organism evidence="4 5">
    <name type="scientific">Vibrio echinoideorum</name>
    <dbReference type="NCBI Taxonomy" id="2100116"/>
    <lineage>
        <taxon>Bacteria</taxon>
        <taxon>Pseudomonadati</taxon>
        <taxon>Pseudomonadota</taxon>
        <taxon>Gammaproteobacteria</taxon>
        <taxon>Vibrionales</taxon>
        <taxon>Vibrionaceae</taxon>
        <taxon>Vibrio</taxon>
    </lineage>
</organism>
<feature type="domain" description="Lcl C-terminal" evidence="3">
    <location>
        <begin position="54"/>
        <end position="197"/>
    </location>
</feature>
<dbReference type="Proteomes" id="UP001377160">
    <property type="component" value="Unassembled WGS sequence"/>
</dbReference>
<evidence type="ECO:0000313" key="5">
    <source>
        <dbReference type="Proteomes" id="UP001377160"/>
    </source>
</evidence>
<name>A0ABU9FPB9_9VIBR</name>
<comment type="caution">
    <text evidence="4">The sequence shown here is derived from an EMBL/GenBank/DDBJ whole genome shotgun (WGS) entry which is preliminary data.</text>
</comment>
<sequence>MFNLIQKVLITAACCTATAPFSQTAPTTTTTSNDRVSYPVVSIDSAQYKNNNDNTVTDKITGLMWQKDYKVLSFKEAIEYAESTNIGGYNDWRVPNIKELYSLILFTGIDASNRDMYKVPDGAKPFIDIDSFDFAYGTNGKRVIDSQYLTTSVYTGKVMGKDKAVFGVNFADGRIKGYPLVHPRTKQDNKFTVRLVRGNTDYGKNNFQENNDQTITDFATQLMWAKQDSKKAMDWSEAKEWIGQLNTEEYLGHSDWRLPNIKELQTIVDYTRSPQATDSAAISPVFSVSSIKDEQGDLNYPAFWSSTTHLRVGPKSQSQAAYFCFGECLGYMKRPNSKARTLLDVHGAGAQRAEPKTGNAKDYPNGHGPQGDVIRIENYVRAVRDLS</sequence>
<evidence type="ECO:0000259" key="3">
    <source>
        <dbReference type="Pfam" id="PF07603"/>
    </source>
</evidence>
<evidence type="ECO:0000256" key="2">
    <source>
        <dbReference type="SAM" id="SignalP"/>
    </source>
</evidence>
<dbReference type="PANTHER" id="PTHR35812:SF1">
    <property type="entry name" value="LIPOPROTEIN"/>
    <property type="match status" value="1"/>
</dbReference>
<evidence type="ECO:0000256" key="1">
    <source>
        <dbReference type="SAM" id="MobiDB-lite"/>
    </source>
</evidence>
<accession>A0ABU9FPB9</accession>
<dbReference type="InterPro" id="IPR011460">
    <property type="entry name" value="Lcl_C"/>
</dbReference>